<dbReference type="Pfam" id="PF00583">
    <property type="entry name" value="Acetyltransf_1"/>
    <property type="match status" value="1"/>
</dbReference>
<accession>A0A8H4IVD9</accession>
<organism evidence="2 3">
    <name type="scientific">Botryosphaeria dothidea</name>
    <dbReference type="NCBI Taxonomy" id="55169"/>
    <lineage>
        <taxon>Eukaryota</taxon>
        <taxon>Fungi</taxon>
        <taxon>Dikarya</taxon>
        <taxon>Ascomycota</taxon>
        <taxon>Pezizomycotina</taxon>
        <taxon>Dothideomycetes</taxon>
        <taxon>Dothideomycetes incertae sedis</taxon>
        <taxon>Botryosphaeriales</taxon>
        <taxon>Botryosphaeriaceae</taxon>
        <taxon>Botryosphaeria</taxon>
    </lineage>
</organism>
<dbReference type="EMBL" id="WWBZ02000022">
    <property type="protein sequence ID" value="KAF4307922.1"/>
    <property type="molecule type" value="Genomic_DNA"/>
</dbReference>
<dbReference type="PROSITE" id="PS51186">
    <property type="entry name" value="GNAT"/>
    <property type="match status" value="1"/>
</dbReference>
<dbReference type="CDD" id="cd04301">
    <property type="entry name" value="NAT_SF"/>
    <property type="match status" value="1"/>
</dbReference>
<dbReference type="UniPathway" id="UPA00113">
    <property type="reaction ID" value="UER00529"/>
</dbReference>
<dbReference type="InterPro" id="IPR053144">
    <property type="entry name" value="Acetyltransferase_Butenolide"/>
</dbReference>
<sequence length="171" mass="18589">MTSETALPSGYTFHDIPPPLTNYLNLRRVTGLSPKTPAQGTGAISGSWAWCTILYFDPSAQSSEPSQGEPVGMIRAIGDGGWCFHLSDMAVLPEHQRKGLGEALLKRLLKIIKERSPPGALITLLADKPARGLYKKLGFVESAPHSLGMWLEPEEMSSEGVTGENWSFSYS</sequence>
<keyword evidence="3" id="KW-1185">Reference proteome</keyword>
<gene>
    <name evidence="2" type="ORF">GTA08_BOTSDO03587</name>
</gene>
<dbReference type="Proteomes" id="UP000572817">
    <property type="component" value="Unassembled WGS sequence"/>
</dbReference>
<proteinExistence type="predicted"/>
<dbReference type="Gene3D" id="3.40.630.30">
    <property type="match status" value="1"/>
</dbReference>
<dbReference type="PANTHER" id="PTHR43233:SF1">
    <property type="entry name" value="FAMILY N-ACETYLTRANSFERASE, PUTATIVE (AFU_ORTHOLOGUE AFUA_6G03350)-RELATED"/>
    <property type="match status" value="1"/>
</dbReference>
<dbReference type="AlphaFoldDB" id="A0A8H4IVD9"/>
<dbReference type="GO" id="GO:0006048">
    <property type="term" value="P:UDP-N-acetylglucosamine biosynthetic process"/>
    <property type="evidence" value="ECO:0007669"/>
    <property type="project" value="UniProtKB-UniPathway"/>
</dbReference>
<reference evidence="2" key="1">
    <citation type="submission" date="2020-04" db="EMBL/GenBank/DDBJ databases">
        <title>Genome Assembly and Annotation of Botryosphaeria dothidea sdau 11-99, a Latent Pathogen of Apple Fruit Ring Rot in China.</title>
        <authorList>
            <person name="Yu C."/>
            <person name="Diao Y."/>
            <person name="Lu Q."/>
            <person name="Zhao J."/>
            <person name="Cui S."/>
            <person name="Peng C."/>
            <person name="He B."/>
            <person name="Liu H."/>
        </authorList>
    </citation>
    <scope>NUCLEOTIDE SEQUENCE [LARGE SCALE GENOMIC DNA]</scope>
    <source>
        <strain evidence="2">Sdau11-99</strain>
    </source>
</reference>
<evidence type="ECO:0000313" key="3">
    <source>
        <dbReference type="Proteomes" id="UP000572817"/>
    </source>
</evidence>
<comment type="caution">
    <text evidence="2">The sequence shown here is derived from an EMBL/GenBank/DDBJ whole genome shotgun (WGS) entry which is preliminary data.</text>
</comment>
<dbReference type="OrthoDB" id="2744543at2759"/>
<protein>
    <recommendedName>
        <fullName evidence="1">N-acetyltransferase domain-containing protein</fullName>
    </recommendedName>
</protein>
<dbReference type="PANTHER" id="PTHR43233">
    <property type="entry name" value="FAMILY N-ACETYLTRANSFERASE, PUTATIVE (AFU_ORTHOLOGUE AFUA_6G03350)-RELATED"/>
    <property type="match status" value="1"/>
</dbReference>
<feature type="domain" description="N-acetyltransferase" evidence="1">
    <location>
        <begin position="67"/>
        <end position="159"/>
    </location>
</feature>
<name>A0A8H4IVD9_9PEZI</name>
<dbReference type="InterPro" id="IPR016181">
    <property type="entry name" value="Acyl_CoA_acyltransferase"/>
</dbReference>
<dbReference type="InterPro" id="IPR000182">
    <property type="entry name" value="GNAT_dom"/>
</dbReference>
<dbReference type="SUPFAM" id="SSF55729">
    <property type="entry name" value="Acyl-CoA N-acyltransferases (Nat)"/>
    <property type="match status" value="1"/>
</dbReference>
<dbReference type="GO" id="GO:0016747">
    <property type="term" value="F:acyltransferase activity, transferring groups other than amino-acyl groups"/>
    <property type="evidence" value="ECO:0007669"/>
    <property type="project" value="InterPro"/>
</dbReference>
<evidence type="ECO:0000313" key="2">
    <source>
        <dbReference type="EMBL" id="KAF4307922.1"/>
    </source>
</evidence>
<evidence type="ECO:0000259" key="1">
    <source>
        <dbReference type="PROSITE" id="PS51186"/>
    </source>
</evidence>